<reference evidence="10" key="2">
    <citation type="submission" date="2010-04" db="EMBL/GenBank/DDBJ databases">
        <authorList>
            <person name="Buell R."/>
            <person name="Hamilton J."/>
            <person name="Hostetler J."/>
        </authorList>
    </citation>
    <scope>NUCLEOTIDE SEQUENCE [LARGE SCALE GENOMIC DNA]</scope>
    <source>
        <strain evidence="10">DAOM:BR144</strain>
    </source>
</reference>
<keyword evidence="2" id="KW-0677">Repeat</keyword>
<dbReference type="GO" id="GO:0005886">
    <property type="term" value="C:plasma membrane"/>
    <property type="evidence" value="ECO:0007669"/>
    <property type="project" value="TreeGrafter"/>
</dbReference>
<comment type="catalytic activity">
    <reaction evidence="1 6">
        <text>a 1,2-diacyl-sn-glycero-3-phosphocholine + H2O = a 1,2-diacyl-sn-glycero-3-phosphate + choline + H(+)</text>
        <dbReference type="Rhea" id="RHEA:14445"/>
        <dbReference type="ChEBI" id="CHEBI:15354"/>
        <dbReference type="ChEBI" id="CHEBI:15377"/>
        <dbReference type="ChEBI" id="CHEBI:15378"/>
        <dbReference type="ChEBI" id="CHEBI:57643"/>
        <dbReference type="ChEBI" id="CHEBI:58608"/>
        <dbReference type="EC" id="3.1.4.4"/>
    </reaction>
</comment>
<dbReference type="SUPFAM" id="SSF50729">
    <property type="entry name" value="PH domain-like"/>
    <property type="match status" value="1"/>
</dbReference>
<dbReference type="Gene3D" id="3.30.870.10">
    <property type="entry name" value="Endonuclease Chain A"/>
    <property type="match status" value="2"/>
</dbReference>
<dbReference type="InterPro" id="IPR001736">
    <property type="entry name" value="PLipase_D/transphosphatidylase"/>
</dbReference>
<feature type="domain" description="PLD phosphodiesterase" evidence="8">
    <location>
        <begin position="534"/>
        <end position="561"/>
    </location>
</feature>
<evidence type="ECO:0000313" key="9">
    <source>
        <dbReference type="EnsemblProtists" id="PYU1_T007025"/>
    </source>
</evidence>
<dbReference type="Pfam" id="PF00614">
    <property type="entry name" value="PLDc"/>
    <property type="match status" value="1"/>
</dbReference>
<dbReference type="EnsemblProtists" id="PYU1_T007025">
    <property type="protein sequence ID" value="PYU1_T007025"/>
    <property type="gene ID" value="PYU1_G007010"/>
</dbReference>
<dbReference type="InterPro" id="IPR015679">
    <property type="entry name" value="PLipase_D_fam"/>
</dbReference>
<dbReference type="OMA" id="HSNIMVI"/>
<dbReference type="CDD" id="cd09141">
    <property type="entry name" value="PLDc_vPLD1_2_yPLD_like_2"/>
    <property type="match status" value="1"/>
</dbReference>
<dbReference type="Proteomes" id="UP000019132">
    <property type="component" value="Unassembled WGS sequence"/>
</dbReference>
<dbReference type="GO" id="GO:0006654">
    <property type="term" value="P:phosphatidic acid biosynthetic process"/>
    <property type="evidence" value="ECO:0007669"/>
    <property type="project" value="InterPro"/>
</dbReference>
<dbReference type="PANTHER" id="PTHR18896:SF76">
    <property type="entry name" value="PHOSPHOLIPASE"/>
    <property type="match status" value="1"/>
</dbReference>
<dbReference type="EMBL" id="GL376560">
    <property type="status" value="NOT_ANNOTATED_CDS"/>
    <property type="molecule type" value="Genomic_DNA"/>
</dbReference>
<dbReference type="AlphaFoldDB" id="K3WPY3"/>
<feature type="compositionally biased region" description="Basic and acidic residues" evidence="7">
    <location>
        <begin position="1083"/>
        <end position="1112"/>
    </location>
</feature>
<feature type="compositionally biased region" description="Low complexity" evidence="7">
    <location>
        <begin position="13"/>
        <end position="53"/>
    </location>
</feature>
<evidence type="ECO:0000256" key="6">
    <source>
        <dbReference type="PIRNR" id="PIRNR009376"/>
    </source>
</evidence>
<dbReference type="InterPro" id="IPR016555">
    <property type="entry name" value="PLipase_D_euk"/>
</dbReference>
<dbReference type="SUPFAM" id="SSF56024">
    <property type="entry name" value="Phospholipase D/nuclease"/>
    <property type="match status" value="2"/>
</dbReference>
<protein>
    <recommendedName>
        <fullName evidence="6">Phospholipase</fullName>
        <ecNumber evidence="6">3.1.4.4</ecNumber>
    </recommendedName>
</protein>
<dbReference type="GO" id="GO:0004630">
    <property type="term" value="F:phospholipase D activity"/>
    <property type="evidence" value="ECO:0007669"/>
    <property type="project" value="UniProtKB-UniRule"/>
</dbReference>
<evidence type="ECO:0000256" key="7">
    <source>
        <dbReference type="SAM" id="MobiDB-lite"/>
    </source>
</evidence>
<dbReference type="PANTHER" id="PTHR18896">
    <property type="entry name" value="PHOSPHOLIPASE D"/>
    <property type="match status" value="1"/>
</dbReference>
<dbReference type="HOGENOM" id="CLU_000690_2_0_1"/>
<feature type="compositionally biased region" description="Polar residues" evidence="7">
    <location>
        <begin position="1041"/>
        <end position="1057"/>
    </location>
</feature>
<dbReference type="GO" id="GO:0035556">
    <property type="term" value="P:intracellular signal transduction"/>
    <property type="evidence" value="ECO:0007669"/>
    <property type="project" value="InterPro"/>
</dbReference>
<proteinExistence type="inferred from homology"/>
<evidence type="ECO:0000256" key="4">
    <source>
        <dbReference type="ARBA" id="ARBA00022963"/>
    </source>
</evidence>
<dbReference type="GO" id="GO:0009395">
    <property type="term" value="P:phospholipid catabolic process"/>
    <property type="evidence" value="ECO:0007669"/>
    <property type="project" value="TreeGrafter"/>
</dbReference>
<dbReference type="VEuPathDB" id="FungiDB:PYU1_G007010"/>
<name>K3WPY3_GLOUD</name>
<evidence type="ECO:0000256" key="3">
    <source>
        <dbReference type="ARBA" id="ARBA00022801"/>
    </source>
</evidence>
<feature type="region of interest" description="Disordered" evidence="7">
    <location>
        <begin position="1"/>
        <end position="93"/>
    </location>
</feature>
<evidence type="ECO:0000256" key="1">
    <source>
        <dbReference type="ARBA" id="ARBA00000798"/>
    </source>
</evidence>
<dbReference type="InParanoid" id="K3WPY3"/>
<evidence type="ECO:0000313" key="10">
    <source>
        <dbReference type="Proteomes" id="UP000019132"/>
    </source>
</evidence>
<evidence type="ECO:0000256" key="2">
    <source>
        <dbReference type="ARBA" id="ARBA00022737"/>
    </source>
</evidence>
<keyword evidence="4 6" id="KW-0442">Lipid degradation</keyword>
<feature type="region of interest" description="Disordered" evidence="7">
    <location>
        <begin position="1014"/>
        <end position="1117"/>
    </location>
</feature>
<dbReference type="EC" id="3.1.4.4" evidence="6"/>
<reference evidence="10" key="1">
    <citation type="journal article" date="2010" name="Genome Biol.">
        <title>Genome sequence of the necrotrophic plant pathogen Pythium ultimum reveals original pathogenicity mechanisms and effector repertoire.</title>
        <authorList>
            <person name="Levesque C.A."/>
            <person name="Brouwer H."/>
            <person name="Cano L."/>
            <person name="Hamilton J.P."/>
            <person name="Holt C."/>
            <person name="Huitema E."/>
            <person name="Raffaele S."/>
            <person name="Robideau G.P."/>
            <person name="Thines M."/>
            <person name="Win J."/>
            <person name="Zerillo M.M."/>
            <person name="Beakes G.W."/>
            <person name="Boore J.L."/>
            <person name="Busam D."/>
            <person name="Dumas B."/>
            <person name="Ferriera S."/>
            <person name="Fuerstenberg S.I."/>
            <person name="Gachon C.M."/>
            <person name="Gaulin E."/>
            <person name="Govers F."/>
            <person name="Grenville-Briggs L."/>
            <person name="Horner N."/>
            <person name="Hostetler J."/>
            <person name="Jiang R.H."/>
            <person name="Johnson J."/>
            <person name="Krajaejun T."/>
            <person name="Lin H."/>
            <person name="Meijer H.J."/>
            <person name="Moore B."/>
            <person name="Morris P."/>
            <person name="Phuntmart V."/>
            <person name="Puiu D."/>
            <person name="Shetty J."/>
            <person name="Stajich J.E."/>
            <person name="Tripathy S."/>
            <person name="Wawra S."/>
            <person name="van West P."/>
            <person name="Whitty B.R."/>
            <person name="Coutinho P.M."/>
            <person name="Henrissat B."/>
            <person name="Martin F."/>
            <person name="Thomas P.D."/>
            <person name="Tyler B.M."/>
            <person name="De Vries R.P."/>
            <person name="Kamoun S."/>
            <person name="Yandell M."/>
            <person name="Tisserat N."/>
            <person name="Buell C.R."/>
        </authorList>
    </citation>
    <scope>NUCLEOTIDE SEQUENCE</scope>
    <source>
        <strain evidence="10">DAOM:BR144</strain>
    </source>
</reference>
<reference evidence="9" key="3">
    <citation type="submission" date="2015-02" db="UniProtKB">
        <authorList>
            <consortium name="EnsemblProtists"/>
        </authorList>
    </citation>
    <scope>IDENTIFICATION</scope>
    <source>
        <strain evidence="9">DAOM BR144</strain>
    </source>
</reference>
<dbReference type="SMART" id="SM00155">
    <property type="entry name" value="PLDc"/>
    <property type="match status" value="2"/>
</dbReference>
<dbReference type="STRING" id="431595.K3WPY3"/>
<sequence length="1167" mass="132416">MTVVSQDAPPPIASSATATTGASAASASATAGSGRSKSVSPSGSSKSSSPTKKIGGKPFGKTHGGGFNSLPLSPSPSPQSMATMGRDDSTMSRNDLTLQRRGSHYDLDFQKRDSVSNIHREADPHSTTFFHRDFDKDIHVFTEVPEVKVLGGRSEEAWPTRYVEYDVELNYKNFKWQVEIPKSTLYGLWFFIKSQFNIKFPSAGHSHRGDYSAWPQMRKLFLATAEKSISPEMIALIQQYLDAVVRVPRLLSSAYVVSMFQVSNSTFDDEEGYTSVREGWLKVRIWLKGNNENVRINRGAITCDNECFNCMCVVKRVNFKSKKWRWVALKHSSIAVYPSLQDTKATEAFLFDHKFNIERGIHSAGSNTALLVSNSTYVLQLEAKTKQSILKWANAIRKVAEKSTWSQSHRDDSFAIPRHPNQIPSYARWFVDGSDAYESIYEGICSAKKEIYIAGWWICPTIHLLRPAALYPHSRLDQVLLKKAEEGVKIYILMYKELTMALTLNSNFSKQIFRRLHDNIHVLRDPDFLMKQLGMWSHHEKIVCIDQKVSFVGGLDLCFGRWDTRDHVLFDNPGQGANFLGKDYSNPRVKDFIEVHLPERDLVDRTKVPRMPWHDCHSRLEGQPARDVARHFIQRWNYSVSTRRKTSKLHHLVPMKDYERYVDKHQYSSQLLNKRLQKAQLSRVLSCDGITTPFEVMNDRNSEDEQSEQDEEENEESVYDAKRGFPCNSQILRSLSLWSGGCPTERSIQNAYLRLISSANHFVYIENQFFVSGLDGDHGCSNRIANAIVERIRKAAANQEKFRVMVVMPLLPAFPGKPDDKDASSLRGVMYWQYRSICRGENSIYHTLFKELDGLDPFEYIAFYGLRTHSVEGGQPHTEQVYVHSKIMIVDDKSCIIGSANINERSMTGDRDSEIAVLVDDTEMDETVRIANGTASVGKFAHSFRMKLFEEHFGVEPGTPLYEKYQDPVSYHSWFAMQDHAMKNSQIYDSVFGCLPSDNVVSFKQIHLQIDPLSKRDNLPGQAKSTIQQPSPKMRARGESPANNVNHAFGSPSNANINPDAVVNDNQVEPEVEVSKSSKNKSPKSDEDSKHEGEEGDSESRNRLHELTREDSTILSGAMVTHMRENSQITVRKHELSGIQGQIVYFPLKFLADEVLEPKLFPAELFQ</sequence>
<dbReference type="eggNOG" id="KOG1329">
    <property type="taxonomic scope" value="Eukaryota"/>
</dbReference>
<dbReference type="InterPro" id="IPR025202">
    <property type="entry name" value="PLD-like_dom"/>
</dbReference>
<dbReference type="Pfam" id="PF13091">
    <property type="entry name" value="PLDc_2"/>
    <property type="match status" value="1"/>
</dbReference>
<keyword evidence="10" id="KW-1185">Reference proteome</keyword>
<evidence type="ECO:0000259" key="8">
    <source>
        <dbReference type="PROSITE" id="PS50035"/>
    </source>
</evidence>
<dbReference type="CDD" id="cd09138">
    <property type="entry name" value="PLDc_vPLD1_2_yPLD_like_1"/>
    <property type="match status" value="1"/>
</dbReference>
<feature type="compositionally biased region" description="Acidic residues" evidence="7">
    <location>
        <begin position="704"/>
        <end position="718"/>
    </location>
</feature>
<feature type="region of interest" description="Disordered" evidence="7">
    <location>
        <begin position="695"/>
        <end position="719"/>
    </location>
</feature>
<comment type="similarity">
    <text evidence="6">Belongs to the phospholipase D family.</text>
</comment>
<keyword evidence="3 6" id="KW-0378">Hydrolase</keyword>
<keyword evidence="5" id="KW-0443">Lipid metabolism</keyword>
<dbReference type="PROSITE" id="PS50035">
    <property type="entry name" value="PLD"/>
    <property type="match status" value="2"/>
</dbReference>
<evidence type="ECO:0000256" key="5">
    <source>
        <dbReference type="ARBA" id="ARBA00023098"/>
    </source>
</evidence>
<feature type="domain" description="PLD phosphodiesterase" evidence="8">
    <location>
        <begin position="879"/>
        <end position="906"/>
    </location>
</feature>
<accession>K3WPY3</accession>
<dbReference type="PIRSF" id="PIRSF009376">
    <property type="entry name" value="Phospholipase_D_euk"/>
    <property type="match status" value="1"/>
</dbReference>
<organism evidence="9 10">
    <name type="scientific">Globisporangium ultimum (strain ATCC 200006 / CBS 805.95 / DAOM BR144)</name>
    <name type="common">Pythium ultimum</name>
    <dbReference type="NCBI Taxonomy" id="431595"/>
    <lineage>
        <taxon>Eukaryota</taxon>
        <taxon>Sar</taxon>
        <taxon>Stramenopiles</taxon>
        <taxon>Oomycota</taxon>
        <taxon>Peronosporomycetes</taxon>
        <taxon>Pythiales</taxon>
        <taxon>Pythiaceae</taxon>
        <taxon>Globisporangium</taxon>
    </lineage>
</organism>